<dbReference type="Proteomes" id="UP000622017">
    <property type="component" value="Unassembled WGS sequence"/>
</dbReference>
<dbReference type="GO" id="GO:0016787">
    <property type="term" value="F:hydrolase activity"/>
    <property type="evidence" value="ECO:0007669"/>
    <property type="project" value="UniProtKB-KW"/>
</dbReference>
<evidence type="ECO:0000313" key="2">
    <source>
        <dbReference type="EMBL" id="MBC6610319.1"/>
    </source>
</evidence>
<reference evidence="2 3" key="1">
    <citation type="submission" date="2020-08" db="EMBL/GenBank/DDBJ databases">
        <title>Hymenobacter sp.</title>
        <authorList>
            <person name="Kim M.K."/>
        </authorList>
    </citation>
    <scope>NUCLEOTIDE SEQUENCE [LARGE SCALE GENOMIC DNA]</scope>
    <source>
        <strain evidence="2 3">BT507</strain>
    </source>
</reference>
<keyword evidence="1" id="KW-0732">Signal</keyword>
<accession>A0ABR7MHG7</accession>
<proteinExistence type="predicted"/>
<organism evidence="2 3">
    <name type="scientific">Hymenobacter citatus</name>
    <dbReference type="NCBI Taxonomy" id="2763506"/>
    <lineage>
        <taxon>Bacteria</taxon>
        <taxon>Pseudomonadati</taxon>
        <taxon>Bacteroidota</taxon>
        <taxon>Cytophagia</taxon>
        <taxon>Cytophagales</taxon>
        <taxon>Hymenobacteraceae</taxon>
        <taxon>Hymenobacter</taxon>
    </lineage>
</organism>
<dbReference type="Gene3D" id="3.40.50.1110">
    <property type="entry name" value="SGNH hydrolase"/>
    <property type="match status" value="2"/>
</dbReference>
<dbReference type="PROSITE" id="PS51257">
    <property type="entry name" value="PROKAR_LIPOPROTEIN"/>
    <property type="match status" value="1"/>
</dbReference>
<dbReference type="RefSeq" id="WP_187318626.1">
    <property type="nucleotide sequence ID" value="NZ_JACSCY010000003.1"/>
</dbReference>
<keyword evidence="2" id="KW-0378">Hydrolase</keyword>
<keyword evidence="3" id="KW-1185">Reference proteome</keyword>
<dbReference type="EMBL" id="JACSCY010000003">
    <property type="protein sequence ID" value="MBC6610319.1"/>
    <property type="molecule type" value="Genomic_DNA"/>
</dbReference>
<dbReference type="SUPFAM" id="SSF52266">
    <property type="entry name" value="SGNH hydrolase"/>
    <property type="match status" value="2"/>
</dbReference>
<sequence>MYTITFRRVVPFLALLGLGLTACQPDLEDEVKTSAGTADFSRYIAVGNSLTAGFSDNGLYLEGQQNSYPAMLAQQFRAVGGGDFVQPLFTEAQANGSGYLYLAGIDANNNPQIANRAPGAVVGTGADTKTPLLAKPANAAANQNLGVPGIRVADVTTNGYGLNNPLGFNPYFERLLSNSPASYLQYVQERVATIKPTFFSNWLGNNDVLGYASSGGTSAPLTPDAEFTTKYNQVVDALTQNDAKGIVANIPSVTSTPLFTTISTAAVIAQVNATPIPAAQAPLIAQALGLPALPAGTRFALYVRTSSTTTPVRLATASDLILLPARSVINTPSATSPFPNGIGLEIPGAPAATAALLAAAANPLANALVLDAAEVTAVNNRTTALNNIIKASADRKGLAYFDANAFLTRVAAGGVVVNGVPNNAGFISGNLFSLDGVHLTPRGYAIVANEMIKAINAKYNASVPQLNPLDYRGVKFP</sequence>
<evidence type="ECO:0000256" key="1">
    <source>
        <dbReference type="SAM" id="SignalP"/>
    </source>
</evidence>
<protein>
    <submittedName>
        <fullName evidence="2">SGNH/GDSL hydrolase family protein</fullName>
    </submittedName>
</protein>
<feature type="chain" id="PRO_5046855359" evidence="1">
    <location>
        <begin position="23"/>
        <end position="477"/>
    </location>
</feature>
<name>A0ABR7MHG7_9BACT</name>
<comment type="caution">
    <text evidence="2">The sequence shown here is derived from an EMBL/GenBank/DDBJ whole genome shotgun (WGS) entry which is preliminary data.</text>
</comment>
<gene>
    <name evidence="2" type="ORF">H8B15_05275</name>
</gene>
<evidence type="ECO:0000313" key="3">
    <source>
        <dbReference type="Proteomes" id="UP000622017"/>
    </source>
</evidence>
<feature type="signal peptide" evidence="1">
    <location>
        <begin position="1"/>
        <end position="22"/>
    </location>
</feature>
<dbReference type="InterPro" id="IPR036514">
    <property type="entry name" value="SGNH_hydro_sf"/>
</dbReference>